<dbReference type="EMBL" id="CDHK01000013">
    <property type="protein sequence ID" value="CEJ61914.1"/>
    <property type="molecule type" value="Genomic_DNA"/>
</dbReference>
<dbReference type="Pfam" id="PF11917">
    <property type="entry name" value="DUF3435"/>
    <property type="match status" value="1"/>
</dbReference>
<dbReference type="PANTHER" id="PTHR37535">
    <property type="entry name" value="FLUG DOMAIN PROTEIN"/>
    <property type="match status" value="1"/>
</dbReference>
<dbReference type="AlphaFoldDB" id="A0A0F7TYV7"/>
<gene>
    <name evidence="1" type="ORF">PMG11_10430</name>
</gene>
<protein>
    <submittedName>
        <fullName evidence="1">Uncharacterized protein</fullName>
    </submittedName>
</protein>
<keyword evidence="2" id="KW-1185">Reference proteome</keyword>
<proteinExistence type="predicted"/>
<evidence type="ECO:0000313" key="1">
    <source>
        <dbReference type="EMBL" id="CEJ61914.1"/>
    </source>
</evidence>
<dbReference type="Proteomes" id="UP000042958">
    <property type="component" value="Unassembled WGS sequence"/>
</dbReference>
<sequence length="410" mass="47638">MEKLRSLFVEGGRQQMPLPLKPEVEEYYIFCKTEVVNGHPALLWDQPMLGGTMSARLKNLGEIDGWLQSMFAHRMRYGGGKMLNNSDAVSEAQQSLIMKHADSRTFLNHYLPRHVDTDMQNMINGRPSNESLMRVVTRISRLIDTRRPRHLTPGQRASIREHPEYVEAVRRLDEQAEVCIYDPSEQMQLRRDKFAREKLNIFGLLERALRKKVRKEFDRKHANIDIERQLSGAAIYNEEAKLTFCEQTAGHCVDDVNGRLQAMSPTKSTKQWIIKQQRHLSLLLEYRRMNYFWRRRGTISERPKNLDDVFSVTAIPGCLFIVEHTNMANTNQLCDTFEESTWRIGDVICVVRTSCMKCIFADMQKMFIVLLPNAVITPKKNQDRTLIQTEPFNLFSWGDTSRLVDIRAAD</sequence>
<dbReference type="OrthoDB" id="4485682at2759"/>
<dbReference type="InterPro" id="IPR021842">
    <property type="entry name" value="DUF3435"/>
</dbReference>
<reference evidence="2" key="1">
    <citation type="journal article" date="2015" name="Genome Announc.">
        <title>Draft genome sequence of the fungus Penicillium brasilianum MG11.</title>
        <authorList>
            <person name="Horn F."/>
            <person name="Linde J."/>
            <person name="Mattern D.J."/>
            <person name="Walther G."/>
            <person name="Guthke R."/>
            <person name="Brakhage A.A."/>
            <person name="Valiante V."/>
        </authorList>
    </citation>
    <scope>NUCLEOTIDE SEQUENCE [LARGE SCALE GENOMIC DNA]</scope>
    <source>
        <strain evidence="2">MG11</strain>
    </source>
</reference>
<dbReference type="PANTHER" id="PTHR37535:SF2">
    <property type="entry name" value="FINGER DOMAIN PROTEIN, PUTATIVE (AFU_ORTHOLOGUE AFUA_6G09300)-RELATED"/>
    <property type="match status" value="1"/>
</dbReference>
<name>A0A0F7TYV7_PENBI</name>
<accession>A0A0F7TYV7</accession>
<dbReference type="STRING" id="104259.A0A0F7TYV7"/>
<evidence type="ECO:0000313" key="2">
    <source>
        <dbReference type="Proteomes" id="UP000042958"/>
    </source>
</evidence>
<organism evidence="1 2">
    <name type="scientific">Penicillium brasilianum</name>
    <dbReference type="NCBI Taxonomy" id="104259"/>
    <lineage>
        <taxon>Eukaryota</taxon>
        <taxon>Fungi</taxon>
        <taxon>Dikarya</taxon>
        <taxon>Ascomycota</taxon>
        <taxon>Pezizomycotina</taxon>
        <taxon>Eurotiomycetes</taxon>
        <taxon>Eurotiomycetidae</taxon>
        <taxon>Eurotiales</taxon>
        <taxon>Aspergillaceae</taxon>
        <taxon>Penicillium</taxon>
    </lineage>
</organism>